<dbReference type="AlphaFoldDB" id="A0A8H3LPJ3"/>
<sequence length="137" mass="15687">MVCSSCVNYLALGPLRKSSAINRYYFQVIKKELSPEISWNRSMRGKLLVFRLTLVIEKALYEQIQTSKSGVSTLWIIKVAASSRSNLKLELMLRLNKISLNWYSSLPYKFSYVEINYACLNLTIVELVVSLLVLSVL</sequence>
<organism evidence="1 2">
    <name type="scientific">Rhizophagus clarus</name>
    <dbReference type="NCBI Taxonomy" id="94130"/>
    <lineage>
        <taxon>Eukaryota</taxon>
        <taxon>Fungi</taxon>
        <taxon>Fungi incertae sedis</taxon>
        <taxon>Mucoromycota</taxon>
        <taxon>Glomeromycotina</taxon>
        <taxon>Glomeromycetes</taxon>
        <taxon>Glomerales</taxon>
        <taxon>Glomeraceae</taxon>
        <taxon>Rhizophagus</taxon>
    </lineage>
</organism>
<name>A0A8H3LPJ3_9GLOM</name>
<gene>
    <name evidence="1" type="ORF">RCL2_001641500</name>
</gene>
<proteinExistence type="predicted"/>
<dbReference type="EMBL" id="BLAL01000187">
    <property type="protein sequence ID" value="GES89520.1"/>
    <property type="molecule type" value="Genomic_DNA"/>
</dbReference>
<protein>
    <submittedName>
        <fullName evidence="1">Uncharacterized protein</fullName>
    </submittedName>
</protein>
<evidence type="ECO:0000313" key="2">
    <source>
        <dbReference type="Proteomes" id="UP000615446"/>
    </source>
</evidence>
<comment type="caution">
    <text evidence="1">The sequence shown here is derived from an EMBL/GenBank/DDBJ whole genome shotgun (WGS) entry which is preliminary data.</text>
</comment>
<reference evidence="1" key="1">
    <citation type="submission" date="2019-10" db="EMBL/GenBank/DDBJ databases">
        <title>Conservation and host-specific expression of non-tandemly repeated heterogenous ribosome RNA gene in arbuscular mycorrhizal fungi.</title>
        <authorList>
            <person name="Maeda T."/>
            <person name="Kobayashi Y."/>
            <person name="Nakagawa T."/>
            <person name="Ezawa T."/>
            <person name="Yamaguchi K."/>
            <person name="Bino T."/>
            <person name="Nishimoto Y."/>
            <person name="Shigenobu S."/>
            <person name="Kawaguchi M."/>
        </authorList>
    </citation>
    <scope>NUCLEOTIDE SEQUENCE</scope>
    <source>
        <strain evidence="1">HR1</strain>
    </source>
</reference>
<evidence type="ECO:0000313" key="1">
    <source>
        <dbReference type="EMBL" id="GES89520.1"/>
    </source>
</evidence>
<dbReference type="Proteomes" id="UP000615446">
    <property type="component" value="Unassembled WGS sequence"/>
</dbReference>
<accession>A0A8H3LPJ3</accession>